<comment type="similarity">
    <text evidence="7">Belongs to the binding-protein-dependent transport system permease family.</text>
</comment>
<dbReference type="PANTHER" id="PTHR30151:SF38">
    <property type="entry name" value="ALIPHATIC SULFONATES TRANSPORT PERMEASE PROTEIN SSUC-RELATED"/>
    <property type="match status" value="1"/>
</dbReference>
<evidence type="ECO:0000256" key="1">
    <source>
        <dbReference type="ARBA" id="ARBA00004651"/>
    </source>
</evidence>
<feature type="transmembrane region" description="Helical" evidence="7">
    <location>
        <begin position="187"/>
        <end position="204"/>
    </location>
</feature>
<dbReference type="Gene3D" id="1.10.3720.10">
    <property type="entry name" value="MetI-like"/>
    <property type="match status" value="1"/>
</dbReference>
<feature type="transmembrane region" description="Helical" evidence="7">
    <location>
        <begin position="125"/>
        <end position="141"/>
    </location>
</feature>
<keyword evidence="3" id="KW-1003">Cell membrane</keyword>
<dbReference type="EMBL" id="PEOG01000065">
    <property type="protein sequence ID" value="PIM51419.1"/>
    <property type="molecule type" value="Genomic_DNA"/>
</dbReference>
<dbReference type="FunFam" id="1.10.3720.10:FF:000003">
    <property type="entry name" value="Aliphatic sulfonate ABC transporter permease"/>
    <property type="match status" value="1"/>
</dbReference>
<sequence length="277" mass="30223">MGTTVIEAPRAPRTRSVAWRGGALKGLVPWLSPWLVPLAVLALWQLSAQAGWLSTRVLPAPSAVARAAWELALSGELWRHLVVSTGRAFLGFAIGGGLGLLLGLLTGSQRWAETALDTTLQMLRNIPPLALIPLVILWFGIDETAKLFLVALGVFFPVYLNTFHGIRGVDHDLIEMARSYGLRGWALYRRVILPGATASILVGLRFSLGLMWVLLIVAETISAQSGIGYMTMNAREFLQTDVVLVGILIYALLGKLADLAAQALERAWLRWHPGYQP</sequence>
<dbReference type="PROSITE" id="PS50928">
    <property type="entry name" value="ABC_TM1"/>
    <property type="match status" value="1"/>
</dbReference>
<feature type="domain" description="ABC transmembrane type-1" evidence="8">
    <location>
        <begin position="77"/>
        <end position="261"/>
    </location>
</feature>
<dbReference type="GO" id="GO:0005886">
    <property type="term" value="C:plasma membrane"/>
    <property type="evidence" value="ECO:0007669"/>
    <property type="project" value="UniProtKB-SubCell"/>
</dbReference>
<dbReference type="AlphaFoldDB" id="A0A2G9C794"/>
<dbReference type="RefSeq" id="WP_099863307.1">
    <property type="nucleotide sequence ID" value="NZ_PEOG01000065.1"/>
</dbReference>
<keyword evidence="4 7" id="KW-0812">Transmembrane</keyword>
<dbReference type="PANTHER" id="PTHR30151">
    <property type="entry name" value="ALKANE SULFONATE ABC TRANSPORTER-RELATED, MEMBRANE SUBUNIT"/>
    <property type="match status" value="1"/>
</dbReference>
<reference evidence="9 10" key="1">
    <citation type="submission" date="2017-11" db="EMBL/GenBank/DDBJ databases">
        <title>Draft genome sequence of Mitsuaria sp. HWN-4.</title>
        <authorList>
            <person name="Gundlapally S.R."/>
        </authorList>
    </citation>
    <scope>NUCLEOTIDE SEQUENCE [LARGE SCALE GENOMIC DNA]</scope>
    <source>
        <strain evidence="9 10">HWN-4</strain>
    </source>
</reference>
<keyword evidence="6 7" id="KW-0472">Membrane</keyword>
<dbReference type="InterPro" id="IPR035906">
    <property type="entry name" value="MetI-like_sf"/>
</dbReference>
<dbReference type="Pfam" id="PF00528">
    <property type="entry name" value="BPD_transp_1"/>
    <property type="match status" value="1"/>
</dbReference>
<evidence type="ECO:0000256" key="6">
    <source>
        <dbReference type="ARBA" id="ARBA00023136"/>
    </source>
</evidence>
<feature type="transmembrane region" description="Helical" evidence="7">
    <location>
        <begin position="210"/>
        <end position="230"/>
    </location>
</feature>
<dbReference type="Proteomes" id="UP000231501">
    <property type="component" value="Unassembled WGS sequence"/>
</dbReference>
<gene>
    <name evidence="9" type="ORF">CS062_19840</name>
</gene>
<keyword evidence="10" id="KW-1185">Reference proteome</keyword>
<comment type="subcellular location">
    <subcellularLocation>
        <location evidence="1 7">Cell membrane</location>
        <topology evidence="1 7">Multi-pass membrane protein</topology>
    </subcellularLocation>
</comment>
<evidence type="ECO:0000256" key="2">
    <source>
        <dbReference type="ARBA" id="ARBA00022448"/>
    </source>
</evidence>
<evidence type="ECO:0000259" key="8">
    <source>
        <dbReference type="PROSITE" id="PS50928"/>
    </source>
</evidence>
<feature type="transmembrane region" description="Helical" evidence="7">
    <location>
        <begin position="242"/>
        <end position="264"/>
    </location>
</feature>
<evidence type="ECO:0000256" key="3">
    <source>
        <dbReference type="ARBA" id="ARBA00022475"/>
    </source>
</evidence>
<proteinExistence type="inferred from homology"/>
<feature type="transmembrane region" description="Helical" evidence="7">
    <location>
        <begin position="147"/>
        <end position="166"/>
    </location>
</feature>
<name>A0A2G9C794_9BURK</name>
<dbReference type="InterPro" id="IPR000515">
    <property type="entry name" value="MetI-like"/>
</dbReference>
<dbReference type="NCBIfam" id="NF008470">
    <property type="entry name" value="PRK11365.1"/>
    <property type="match status" value="1"/>
</dbReference>
<evidence type="ECO:0000256" key="5">
    <source>
        <dbReference type="ARBA" id="ARBA00022989"/>
    </source>
</evidence>
<feature type="transmembrane region" description="Helical" evidence="7">
    <location>
        <begin position="88"/>
        <end position="105"/>
    </location>
</feature>
<keyword evidence="5 7" id="KW-1133">Transmembrane helix</keyword>
<accession>A0A2G9C794</accession>
<dbReference type="GO" id="GO:0042918">
    <property type="term" value="P:alkanesulfonate transmembrane transport"/>
    <property type="evidence" value="ECO:0007669"/>
    <property type="project" value="UniProtKB-ARBA"/>
</dbReference>
<evidence type="ECO:0000256" key="4">
    <source>
        <dbReference type="ARBA" id="ARBA00022692"/>
    </source>
</evidence>
<dbReference type="CDD" id="cd06261">
    <property type="entry name" value="TM_PBP2"/>
    <property type="match status" value="1"/>
</dbReference>
<dbReference type="OrthoDB" id="8138334at2"/>
<keyword evidence="2 7" id="KW-0813">Transport</keyword>
<evidence type="ECO:0000313" key="10">
    <source>
        <dbReference type="Proteomes" id="UP000231501"/>
    </source>
</evidence>
<organism evidence="9 10">
    <name type="scientific">Roseateles chitinivorans</name>
    <dbReference type="NCBI Taxonomy" id="2917965"/>
    <lineage>
        <taxon>Bacteria</taxon>
        <taxon>Pseudomonadati</taxon>
        <taxon>Pseudomonadota</taxon>
        <taxon>Betaproteobacteria</taxon>
        <taxon>Burkholderiales</taxon>
        <taxon>Sphaerotilaceae</taxon>
        <taxon>Roseateles</taxon>
    </lineage>
</organism>
<protein>
    <submittedName>
        <fullName evidence="9">ABC transporter permease</fullName>
    </submittedName>
</protein>
<dbReference type="SUPFAM" id="SSF161098">
    <property type="entry name" value="MetI-like"/>
    <property type="match status" value="1"/>
</dbReference>
<evidence type="ECO:0000313" key="9">
    <source>
        <dbReference type="EMBL" id="PIM51419.1"/>
    </source>
</evidence>
<feature type="transmembrane region" description="Helical" evidence="7">
    <location>
        <begin position="27"/>
        <end position="46"/>
    </location>
</feature>
<evidence type="ECO:0000256" key="7">
    <source>
        <dbReference type="RuleBase" id="RU363032"/>
    </source>
</evidence>
<comment type="caution">
    <text evidence="9">The sequence shown here is derived from an EMBL/GenBank/DDBJ whole genome shotgun (WGS) entry which is preliminary data.</text>
</comment>